<keyword evidence="1" id="KW-0472">Membrane</keyword>
<feature type="transmembrane region" description="Helical" evidence="1">
    <location>
        <begin position="86"/>
        <end position="103"/>
    </location>
</feature>
<dbReference type="InterPro" id="IPR053170">
    <property type="entry name" value="Transcription_regulator"/>
</dbReference>
<proteinExistence type="predicted"/>
<feature type="transmembrane region" description="Helical" evidence="1">
    <location>
        <begin position="150"/>
        <end position="169"/>
    </location>
</feature>
<keyword evidence="1" id="KW-0812">Transmembrane</keyword>
<organism evidence="2 3">
    <name type="scientific">Lutispora thermophila DSM 19022</name>
    <dbReference type="NCBI Taxonomy" id="1122184"/>
    <lineage>
        <taxon>Bacteria</taxon>
        <taxon>Bacillati</taxon>
        <taxon>Bacillota</taxon>
        <taxon>Clostridia</taxon>
        <taxon>Lutisporales</taxon>
        <taxon>Lutisporaceae</taxon>
        <taxon>Lutispora</taxon>
    </lineage>
</organism>
<dbReference type="InterPro" id="IPR007404">
    <property type="entry name" value="YdjM-like"/>
</dbReference>
<dbReference type="AlphaFoldDB" id="A0A1M6FQH6"/>
<evidence type="ECO:0000256" key="1">
    <source>
        <dbReference type="SAM" id="Phobius"/>
    </source>
</evidence>
<dbReference type="EMBL" id="FQZS01000013">
    <property type="protein sequence ID" value="SHI99924.1"/>
    <property type="molecule type" value="Genomic_DNA"/>
</dbReference>
<keyword evidence="3" id="KW-1185">Reference proteome</keyword>
<protein>
    <submittedName>
        <fullName evidence="2">Inner membrane protein</fullName>
    </submittedName>
</protein>
<evidence type="ECO:0000313" key="3">
    <source>
        <dbReference type="Proteomes" id="UP000184442"/>
    </source>
</evidence>
<evidence type="ECO:0000313" key="2">
    <source>
        <dbReference type="EMBL" id="SHI99924.1"/>
    </source>
</evidence>
<reference evidence="2 3" key="1">
    <citation type="submission" date="2016-11" db="EMBL/GenBank/DDBJ databases">
        <authorList>
            <person name="Jaros S."/>
            <person name="Januszkiewicz K."/>
            <person name="Wedrychowicz H."/>
        </authorList>
    </citation>
    <scope>NUCLEOTIDE SEQUENCE [LARGE SCALE GENOMIC DNA]</scope>
    <source>
        <strain evidence="2 3">DSM 19022</strain>
    </source>
</reference>
<feature type="transmembrane region" description="Helical" evidence="1">
    <location>
        <begin position="62"/>
        <end position="80"/>
    </location>
</feature>
<feature type="transmembrane region" description="Helical" evidence="1">
    <location>
        <begin position="124"/>
        <end position="144"/>
    </location>
</feature>
<keyword evidence="1" id="KW-1133">Transmembrane helix</keyword>
<dbReference type="RefSeq" id="WP_073026102.1">
    <property type="nucleotide sequence ID" value="NZ_FQZS01000013.1"/>
</dbReference>
<gene>
    <name evidence="2" type="ORF">SAMN02745176_02037</name>
</gene>
<accession>A0A1M6FQH6</accession>
<dbReference type="PANTHER" id="PTHR40031">
    <property type="entry name" value="HYPOTHETICAL MEMBRANE SPANNING PROTEIN"/>
    <property type="match status" value="1"/>
</dbReference>
<dbReference type="PANTHER" id="PTHR40031:SF1">
    <property type="entry name" value="MEMBRANE-BOUND METAL-DEPENDENT HYDROLASE"/>
    <property type="match status" value="1"/>
</dbReference>
<name>A0A1M6FQH6_9FIRM</name>
<dbReference type="STRING" id="1122184.SAMN02745176_02037"/>
<dbReference type="Pfam" id="PF04307">
    <property type="entry name" value="YdjM"/>
    <property type="match status" value="1"/>
</dbReference>
<dbReference type="Proteomes" id="UP000184442">
    <property type="component" value="Unassembled WGS sequence"/>
</dbReference>
<dbReference type="OrthoDB" id="245523at2"/>
<sequence>MDPITHGVVGLAIAAFTGETVSIASPYAMGSMLGAVIPDADIIMQLKGDYSYLKNHRGMSHSIPFIFLYGTVITAVLSFLYPEASFIKLFLYAVSGCISHLLLDITNSYGAQVLWPVYKKKITLDLLLVYDPMLIIVSLAIVIPNIRSKIHPVISLAVFFMYLCARYCMKLYVKKNVLDNFKEQGPVMFIRVLPSMIGLVKWHFVIKVKGKMIIGELNLLPRKLKIIDTMNEQDKKLITAVKNTPIAKFFSEFTPLFHIKCQKTNSGYEYSFIDLRYYVAKDFLHHATAVMDENFKLVASVFHPYHRTRNVEI</sequence>